<feature type="compositionally biased region" description="Polar residues" evidence="1">
    <location>
        <begin position="16"/>
        <end position="29"/>
    </location>
</feature>
<name>A0A9Q3GBB5_9BASI</name>
<keyword evidence="3" id="KW-1185">Reference proteome</keyword>
<gene>
    <name evidence="2" type="ORF">O181_000988</name>
</gene>
<comment type="caution">
    <text evidence="2">The sequence shown here is derived from an EMBL/GenBank/DDBJ whole genome shotgun (WGS) entry which is preliminary data.</text>
</comment>
<evidence type="ECO:0000313" key="3">
    <source>
        <dbReference type="Proteomes" id="UP000765509"/>
    </source>
</evidence>
<dbReference type="EMBL" id="AVOT02000135">
    <property type="protein sequence ID" value="MBW0461273.1"/>
    <property type="molecule type" value="Genomic_DNA"/>
</dbReference>
<accession>A0A9Q3GBB5</accession>
<evidence type="ECO:0000256" key="1">
    <source>
        <dbReference type="SAM" id="MobiDB-lite"/>
    </source>
</evidence>
<protein>
    <submittedName>
        <fullName evidence="2">Uncharacterized protein</fullName>
    </submittedName>
</protein>
<sequence>MLPTLPKDFKLKHKANPSTPIRPNSNAITSPPPFNDIFNAYNDGMVLPKPILVHHEMPQNNLIPPSSNQLNHPLSSSYYGMVLPEPVLDH</sequence>
<feature type="region of interest" description="Disordered" evidence="1">
    <location>
        <begin position="1"/>
        <end position="30"/>
    </location>
</feature>
<evidence type="ECO:0000313" key="2">
    <source>
        <dbReference type="EMBL" id="MBW0461273.1"/>
    </source>
</evidence>
<dbReference type="AlphaFoldDB" id="A0A9Q3GBB5"/>
<reference evidence="2" key="1">
    <citation type="submission" date="2021-03" db="EMBL/GenBank/DDBJ databases">
        <title>Draft genome sequence of rust myrtle Austropuccinia psidii MF-1, a brazilian biotype.</title>
        <authorList>
            <person name="Quecine M.C."/>
            <person name="Pachon D.M.R."/>
            <person name="Bonatelli M.L."/>
            <person name="Correr F.H."/>
            <person name="Franceschini L.M."/>
            <person name="Leite T.F."/>
            <person name="Margarido G.R.A."/>
            <person name="Almeida C.A."/>
            <person name="Ferrarezi J.A."/>
            <person name="Labate C.A."/>
        </authorList>
    </citation>
    <scope>NUCLEOTIDE SEQUENCE</scope>
    <source>
        <strain evidence="2">MF-1</strain>
    </source>
</reference>
<proteinExistence type="predicted"/>
<organism evidence="2 3">
    <name type="scientific">Austropuccinia psidii MF-1</name>
    <dbReference type="NCBI Taxonomy" id="1389203"/>
    <lineage>
        <taxon>Eukaryota</taxon>
        <taxon>Fungi</taxon>
        <taxon>Dikarya</taxon>
        <taxon>Basidiomycota</taxon>
        <taxon>Pucciniomycotina</taxon>
        <taxon>Pucciniomycetes</taxon>
        <taxon>Pucciniales</taxon>
        <taxon>Sphaerophragmiaceae</taxon>
        <taxon>Austropuccinia</taxon>
    </lineage>
</organism>
<dbReference type="Proteomes" id="UP000765509">
    <property type="component" value="Unassembled WGS sequence"/>
</dbReference>